<feature type="transmembrane region" description="Helical" evidence="1">
    <location>
        <begin position="139"/>
        <end position="162"/>
    </location>
</feature>
<name>A0A1J4K4M0_9EUKA</name>
<dbReference type="GeneID" id="94839170"/>
<dbReference type="VEuPathDB" id="TrichDB:TRFO_25606"/>
<dbReference type="RefSeq" id="XP_068359471.1">
    <property type="nucleotide sequence ID" value="XM_068504466.1"/>
</dbReference>
<feature type="transmembrane region" description="Helical" evidence="1">
    <location>
        <begin position="768"/>
        <end position="788"/>
    </location>
</feature>
<evidence type="ECO:0000313" key="2">
    <source>
        <dbReference type="EMBL" id="OHT06335.1"/>
    </source>
</evidence>
<keyword evidence="1" id="KW-1133">Transmembrane helix</keyword>
<feature type="transmembrane region" description="Helical" evidence="1">
    <location>
        <begin position="611"/>
        <end position="631"/>
    </location>
</feature>
<reference evidence="2" key="1">
    <citation type="submission" date="2016-10" db="EMBL/GenBank/DDBJ databases">
        <authorList>
            <person name="Benchimol M."/>
            <person name="Almeida L.G."/>
            <person name="Vasconcelos A.T."/>
            <person name="Perreira-Neves A."/>
            <person name="Rosa I.A."/>
            <person name="Tasca T."/>
            <person name="Bogo M.R."/>
            <person name="de Souza W."/>
        </authorList>
    </citation>
    <scope>NUCLEOTIDE SEQUENCE [LARGE SCALE GENOMIC DNA]</scope>
    <source>
        <strain evidence="2">K</strain>
    </source>
</reference>
<feature type="transmembrane region" description="Helical" evidence="1">
    <location>
        <begin position="49"/>
        <end position="75"/>
    </location>
</feature>
<feature type="transmembrane region" description="Helical" evidence="1">
    <location>
        <begin position="174"/>
        <end position="195"/>
    </location>
</feature>
<feature type="transmembrane region" description="Helical" evidence="1">
    <location>
        <begin position="864"/>
        <end position="886"/>
    </location>
</feature>
<feature type="transmembrane region" description="Helical" evidence="1">
    <location>
        <begin position="239"/>
        <end position="257"/>
    </location>
</feature>
<comment type="caution">
    <text evidence="2">The sequence shown here is derived from an EMBL/GenBank/DDBJ whole genome shotgun (WGS) entry which is preliminary data.</text>
</comment>
<evidence type="ECO:0000313" key="3">
    <source>
        <dbReference type="Proteomes" id="UP000179807"/>
    </source>
</evidence>
<keyword evidence="3" id="KW-1185">Reference proteome</keyword>
<feature type="transmembrane region" description="Helical" evidence="1">
    <location>
        <begin position="215"/>
        <end position="233"/>
    </location>
</feature>
<keyword evidence="1" id="KW-0812">Transmembrane</keyword>
<feature type="transmembrane region" description="Helical" evidence="1">
    <location>
        <begin position="264"/>
        <end position="286"/>
    </location>
</feature>
<feature type="transmembrane region" description="Helical" evidence="1">
    <location>
        <begin position="105"/>
        <end position="127"/>
    </location>
</feature>
<dbReference type="Proteomes" id="UP000179807">
    <property type="component" value="Unassembled WGS sequence"/>
</dbReference>
<feature type="transmembrane region" description="Helical" evidence="1">
    <location>
        <begin position="292"/>
        <end position="314"/>
    </location>
</feature>
<evidence type="ECO:0000256" key="1">
    <source>
        <dbReference type="SAM" id="Phobius"/>
    </source>
</evidence>
<dbReference type="EMBL" id="MLAK01000728">
    <property type="protein sequence ID" value="OHT06335.1"/>
    <property type="molecule type" value="Genomic_DNA"/>
</dbReference>
<feature type="transmembrane region" description="Helical" evidence="1">
    <location>
        <begin position="1053"/>
        <end position="1071"/>
    </location>
</feature>
<sequence>MQFDQIKTDLQANDRIDWIDYIPVHYPVIVQRLISFMAIIHQSKTLFPIYYFVYTTLTFFQLVMYTTLLCFSFQLDKISDELPNYLSFILRYDYTTFSKEAQTEIIATIFSILLIIYFLILPFFFLNKPFWYVSYYHQSILIPFVFLLMHALLPMTTVHFFISLYQFYTEESLLLTLTVPSLIFALAGEYMNILFFELFPCSTRRYGAKWLPDHFSKRITFFLLFFSYHFAFLYQHIEIIRVSLLIINSLFLSYTLFQSIQKITFVYPLTCSIIWTCMIFSIIQTFCALMKILPSFSLILTIIAILFPSTFLLAKNQMAALRSTAKIILNKFYQTKNAQQTMDSHQNEDKINPNNSNLCYADLFEKMKFFLVKELNISIKLYCCIIMHSLESLSTDEILILFNIAFHIWSDKLWLYCCYIRFAITQPNSEELMEAHAKGIYQTATKSMMDMITTASFHLLIFGVYINRETSISVIHQTVHTYLNCLHLFWMDTLSGKMERLSHLVVYTTNKFMEVIAIISHLKAQGIFIDDNEDYKLFADFIDESFLKSHIENFQMFLRIFFEVQNNVATNSEAPRQNGNENNKTYSNEDKKININGKKQIMLPKDTAFTFLYKVFLFLPFIFGGCLFLIFSNEMYHHSFSLKNFWTTTLRLSQFFEIISSVFVNKTNISDNLMMTIYDNLMLDDFYLMKKEIPYLVDFSNDVEWISYTTFGENLISAHYFYHNEINNSVNIFNVNSFFQNTDILIDEITKTNYEKIINDLHTSQKNVIFVFIFIFIYILFLIFVLAAKLMKIRSNYKKFFMRIPKTAITEIVEKINNVIFVSEKPNPDLKNLPNHIKYNLQLLSYPNPPSFFTTDLSSSLYCYLYFAIIILIHIIIFCFLMTNFFDKQEKYAKCIPRVKNLLQIPQKVLAFSYFSTSSSNNNLYKFINSVKYDEIYCTNMNLTESNFNIMNYETAELIQSLMKSFKTLLRDSSDCPYCFDQRILFEPHPSFNFSFMSSLNYALAMSYEYFNSSSPYLIHNLMIGMEHLFSFHVSEKAEMFYGALIRRDMQHYYFCFLFYLICCFGIFSYTRINKMNLHIHPDFINGVLHSIPTQYRPYDRLHHSDYSMEKESTKDAEKILRLAKTMEDLNSIILLVNKKGRISHMTNFAHNLFNSKTKQLPLFSQFFEETFIYGKEEEEKSPQNSTNIPITDEIDKFDVNKINFATNIKYIMKDHFDRIYSILFYRVFYNDISFACSIDDITNKNKLIYKMNKEEQRYDLLMRQLVPMQVAAKLITNEVFPPFSTDDVFIGTFYITPLTDNQTESEYSLKLNLIHQFHNVNENDELEYDNQEFQDSETEHQKELPPENQITLENEIELENFLTHENEINGKENEINGKENDSVDFEINKILNKIIKKYPSLTFHGRSVQVFRIISGLFPGNNSVNQEQNKELNVKELVEFSLEFIAKMKKKFIVYNVIDYAGKVLVDVCKYPFPFLHCFGYNSHVSSSIAVASQPNQVNIDQNALEILNDLNIDITLNNIFYFGDKAVKTYRVQIGID</sequence>
<proteinExistence type="predicted"/>
<protein>
    <submittedName>
        <fullName evidence="2">Uncharacterized protein</fullName>
    </submittedName>
</protein>
<organism evidence="2 3">
    <name type="scientific">Tritrichomonas foetus</name>
    <dbReference type="NCBI Taxonomy" id="1144522"/>
    <lineage>
        <taxon>Eukaryota</taxon>
        <taxon>Metamonada</taxon>
        <taxon>Parabasalia</taxon>
        <taxon>Tritrichomonadida</taxon>
        <taxon>Tritrichomonadidae</taxon>
        <taxon>Tritrichomonas</taxon>
    </lineage>
</organism>
<accession>A0A1J4K4M0</accession>
<keyword evidence="1" id="KW-0472">Membrane</keyword>
<gene>
    <name evidence="2" type="ORF">TRFO_25606</name>
</gene>